<keyword evidence="3 4" id="KW-0440">LIM domain</keyword>
<dbReference type="InterPro" id="IPR050604">
    <property type="entry name" value="PDZ-LIM_domain"/>
</dbReference>
<dbReference type="GO" id="GO:0051371">
    <property type="term" value="F:muscle alpha-actinin binding"/>
    <property type="evidence" value="ECO:0007669"/>
    <property type="project" value="TreeGrafter"/>
</dbReference>
<dbReference type="GO" id="GO:0007507">
    <property type="term" value="P:heart development"/>
    <property type="evidence" value="ECO:0007669"/>
    <property type="project" value="TreeGrafter"/>
</dbReference>
<dbReference type="CDD" id="cd09361">
    <property type="entry name" value="LIM1_Enigma_like"/>
    <property type="match status" value="1"/>
</dbReference>
<feature type="domain" description="LIM zinc-binding" evidence="6">
    <location>
        <begin position="456"/>
        <end position="514"/>
    </location>
</feature>
<dbReference type="GeneTree" id="ENSGT00940000154877"/>
<name>A0A8C4Q4I2_EPTBU</name>
<dbReference type="GO" id="GO:0005912">
    <property type="term" value="C:adherens junction"/>
    <property type="evidence" value="ECO:0007669"/>
    <property type="project" value="TreeGrafter"/>
</dbReference>
<dbReference type="GO" id="GO:0030018">
    <property type="term" value="C:Z disc"/>
    <property type="evidence" value="ECO:0007669"/>
    <property type="project" value="TreeGrafter"/>
</dbReference>
<dbReference type="AlphaFoldDB" id="A0A8C4Q4I2"/>
<dbReference type="Ensembl" id="ENSEBUT00000010448.1">
    <property type="protein sequence ID" value="ENSEBUP00000009915.1"/>
    <property type="gene ID" value="ENSEBUG00000006325.1"/>
</dbReference>
<dbReference type="CDD" id="cd09363">
    <property type="entry name" value="LIM3_Enigma_like"/>
    <property type="match status" value="1"/>
</dbReference>
<evidence type="ECO:0000256" key="4">
    <source>
        <dbReference type="PROSITE-ProRule" id="PRU00125"/>
    </source>
</evidence>
<feature type="region of interest" description="Disordered" evidence="5">
    <location>
        <begin position="392"/>
        <end position="426"/>
    </location>
</feature>
<evidence type="ECO:0000256" key="1">
    <source>
        <dbReference type="ARBA" id="ARBA00022723"/>
    </source>
</evidence>
<evidence type="ECO:0000256" key="2">
    <source>
        <dbReference type="ARBA" id="ARBA00022833"/>
    </source>
</evidence>
<dbReference type="GO" id="GO:0046872">
    <property type="term" value="F:metal ion binding"/>
    <property type="evidence" value="ECO:0007669"/>
    <property type="project" value="UniProtKB-KW"/>
</dbReference>
<reference evidence="7" key="2">
    <citation type="submission" date="2025-09" db="UniProtKB">
        <authorList>
            <consortium name="Ensembl"/>
        </authorList>
    </citation>
    <scope>IDENTIFICATION</scope>
</reference>
<evidence type="ECO:0000259" key="6">
    <source>
        <dbReference type="PROSITE" id="PS50023"/>
    </source>
</evidence>
<sequence>MNIRVAAGPSATITHAQYNTPISLYSSDAILAAIAGQARALGADISGQSQDTLIQPKDVPVDTTSPVFQAVVKSCEEEDWSNKASASQSRSFNILAQMTGTHNADDSVPEQPSSGQSTRKRVGGTFRASLDRTTSPKAGQLHHKASYRLQENRSNISYHAEYVAPGHGTTPTTKAGARNPQGHQQSNFSLAAERPDVEDSLRTPTKGLTVRFAMNSVNDPTASPTTFVPPLKPAKTIRHVDAPHSKTTAHISTHPITRTVTHPVSRPVRKQPSTTMPCATLNPSKSLTAYHSASAPMFQMHLPALAGAKMRCFSQVGGTQPTHPSSEPAVRLAAATISAAIAAQARVFKGSLLNANSPSTAVIAYHLAPGQQQRPEPQPVATATVAVKTVSRKPPVTSPARQPAGPSTSKNVMQAPSFSRMTDEPRIVQRSSPTAFSKDGGLLQQVEHVPAGIRTPLCGHCGSVIRGPFLIAEGRSWHKDEFCCCRCKQSLAEIGYVPESEKIYCQGCYAQLFAPACSKCKEKIVGEVTYALKQAFHSQCFLCAACGTPIGKSTFHMEDGEPYCDKDFYSLFSTKCLGCDFPVEAGDRFIEALGSTWHDTCFMCTVCQVNLEGQQFYSKNGKPLCRKHAG</sequence>
<protein>
    <recommendedName>
        <fullName evidence="6">LIM zinc-binding domain-containing protein</fullName>
    </recommendedName>
</protein>
<dbReference type="PANTHER" id="PTHR24214">
    <property type="entry name" value="PDZ AND LIM DOMAIN PROTEIN ZASP"/>
    <property type="match status" value="1"/>
</dbReference>
<evidence type="ECO:0000256" key="5">
    <source>
        <dbReference type="SAM" id="MobiDB-lite"/>
    </source>
</evidence>
<dbReference type="PROSITE" id="PS00478">
    <property type="entry name" value="LIM_DOMAIN_1"/>
    <property type="match status" value="1"/>
</dbReference>
<evidence type="ECO:0000256" key="3">
    <source>
        <dbReference type="ARBA" id="ARBA00023038"/>
    </source>
</evidence>
<evidence type="ECO:0000313" key="7">
    <source>
        <dbReference type="Ensembl" id="ENSEBUP00000009915.1"/>
    </source>
</evidence>
<dbReference type="Pfam" id="PF00412">
    <property type="entry name" value="LIM"/>
    <property type="match status" value="3"/>
</dbReference>
<feature type="domain" description="LIM zinc-binding" evidence="6">
    <location>
        <begin position="515"/>
        <end position="574"/>
    </location>
</feature>
<dbReference type="InterPro" id="IPR031847">
    <property type="entry name" value="PDLI1-4/Zasp-like_mid"/>
</dbReference>
<dbReference type="Pfam" id="PF15936">
    <property type="entry name" value="DUF4749"/>
    <property type="match status" value="1"/>
</dbReference>
<reference evidence="7" key="1">
    <citation type="submission" date="2025-08" db="UniProtKB">
        <authorList>
            <consortium name="Ensembl"/>
        </authorList>
    </citation>
    <scope>IDENTIFICATION</scope>
</reference>
<dbReference type="SMART" id="SM00735">
    <property type="entry name" value="ZM"/>
    <property type="match status" value="1"/>
</dbReference>
<dbReference type="PANTHER" id="PTHR24214:SF38">
    <property type="entry name" value="PDZ AND LIM DOMAIN PROTEIN ZASP-RELATED"/>
    <property type="match status" value="1"/>
</dbReference>
<dbReference type="GO" id="GO:0061061">
    <property type="term" value="P:muscle structure development"/>
    <property type="evidence" value="ECO:0007669"/>
    <property type="project" value="TreeGrafter"/>
</dbReference>
<keyword evidence="8" id="KW-1185">Reference proteome</keyword>
<proteinExistence type="predicted"/>
<dbReference type="GO" id="GO:0003779">
    <property type="term" value="F:actin binding"/>
    <property type="evidence" value="ECO:0007669"/>
    <property type="project" value="TreeGrafter"/>
</dbReference>
<dbReference type="FunFam" id="2.10.110.10:FF:000010">
    <property type="entry name" value="PDZ and LIM domain protein 5"/>
    <property type="match status" value="1"/>
</dbReference>
<feature type="region of interest" description="Disordered" evidence="5">
    <location>
        <begin position="102"/>
        <end position="142"/>
    </location>
</feature>
<feature type="compositionally biased region" description="Polar residues" evidence="5">
    <location>
        <begin position="405"/>
        <end position="420"/>
    </location>
</feature>
<dbReference type="GO" id="GO:0030036">
    <property type="term" value="P:actin cytoskeleton organization"/>
    <property type="evidence" value="ECO:0007669"/>
    <property type="project" value="TreeGrafter"/>
</dbReference>
<dbReference type="InterPro" id="IPR001781">
    <property type="entry name" value="Znf_LIM"/>
</dbReference>
<feature type="domain" description="LIM zinc-binding" evidence="6">
    <location>
        <begin position="575"/>
        <end position="630"/>
    </location>
</feature>
<dbReference type="Gene3D" id="2.10.110.10">
    <property type="entry name" value="Cysteine Rich Protein"/>
    <property type="match status" value="3"/>
</dbReference>
<dbReference type="InterPro" id="IPR006643">
    <property type="entry name" value="Zasp-like_motif"/>
</dbReference>
<keyword evidence="1 4" id="KW-0479">Metal-binding</keyword>
<keyword evidence="2 4" id="KW-0862">Zinc</keyword>
<dbReference type="PROSITE" id="PS50023">
    <property type="entry name" value="LIM_DOMAIN_2"/>
    <property type="match status" value="3"/>
</dbReference>
<accession>A0A8C4Q4I2</accession>
<evidence type="ECO:0000313" key="8">
    <source>
        <dbReference type="Proteomes" id="UP000694388"/>
    </source>
</evidence>
<dbReference type="SUPFAM" id="SSF57716">
    <property type="entry name" value="Glucocorticoid receptor-like (DNA-binding domain)"/>
    <property type="match status" value="3"/>
</dbReference>
<dbReference type="GO" id="GO:0001725">
    <property type="term" value="C:stress fiber"/>
    <property type="evidence" value="ECO:0007669"/>
    <property type="project" value="TreeGrafter"/>
</dbReference>
<dbReference type="Proteomes" id="UP000694388">
    <property type="component" value="Unplaced"/>
</dbReference>
<dbReference type="SMART" id="SM00132">
    <property type="entry name" value="LIM"/>
    <property type="match status" value="3"/>
</dbReference>
<dbReference type="FunFam" id="2.10.110.10:FF:000020">
    <property type="entry name" value="PDZ and LIM domain protein 5"/>
    <property type="match status" value="1"/>
</dbReference>
<dbReference type="GO" id="GO:0031941">
    <property type="term" value="C:filamentous actin"/>
    <property type="evidence" value="ECO:0007669"/>
    <property type="project" value="TreeGrafter"/>
</dbReference>
<organism evidence="7 8">
    <name type="scientific">Eptatretus burgeri</name>
    <name type="common">Inshore hagfish</name>
    <dbReference type="NCBI Taxonomy" id="7764"/>
    <lineage>
        <taxon>Eukaryota</taxon>
        <taxon>Metazoa</taxon>
        <taxon>Chordata</taxon>
        <taxon>Craniata</taxon>
        <taxon>Vertebrata</taxon>
        <taxon>Cyclostomata</taxon>
        <taxon>Myxini</taxon>
        <taxon>Myxiniformes</taxon>
        <taxon>Myxinidae</taxon>
        <taxon>Eptatretinae</taxon>
        <taxon>Eptatretus</taxon>
    </lineage>
</organism>